<dbReference type="NCBIfam" id="TIGR03373">
    <property type="entry name" value="VI_minor_4"/>
    <property type="match status" value="1"/>
</dbReference>
<organism evidence="1 2">
    <name type="scientific">Roseateles puraquae</name>
    <dbReference type="NCBI Taxonomy" id="431059"/>
    <lineage>
        <taxon>Bacteria</taxon>
        <taxon>Pseudomonadati</taxon>
        <taxon>Pseudomonadota</taxon>
        <taxon>Betaproteobacteria</taxon>
        <taxon>Burkholderiales</taxon>
        <taxon>Sphaerotilaceae</taxon>
        <taxon>Roseateles</taxon>
    </lineage>
</organism>
<evidence type="ECO:0000313" key="1">
    <source>
        <dbReference type="EMBL" id="OWR02887.1"/>
    </source>
</evidence>
<dbReference type="Gene3D" id="3.40.1730.10">
    <property type="entry name" value="pa0076 domain"/>
    <property type="match status" value="1"/>
</dbReference>
<protein>
    <submittedName>
        <fullName evidence="1">Type VI secretion-associated protein</fullName>
    </submittedName>
</protein>
<comment type="caution">
    <text evidence="1">The sequence shown here is derived from an EMBL/GenBank/DDBJ whole genome shotgun (WGS) entry which is preliminary data.</text>
</comment>
<dbReference type="Pfam" id="PF09867">
    <property type="entry name" value="TagF_N"/>
    <property type="match status" value="1"/>
</dbReference>
<reference evidence="1 2" key="1">
    <citation type="journal article" date="2007" name="Int. J. Syst. Evol. Microbiol.">
        <title>Description of Pelomonas aquatica sp. nov. and Pelomonas puraquae sp. nov., isolated from industrial and haemodialysis water.</title>
        <authorList>
            <person name="Gomila M."/>
            <person name="Bowien B."/>
            <person name="Falsen E."/>
            <person name="Moore E.R."/>
            <person name="Lalucat J."/>
        </authorList>
    </citation>
    <scope>NUCLEOTIDE SEQUENCE [LARGE SCALE GENOMIC DNA]</scope>
    <source>
        <strain evidence="1 2">CCUG 52769</strain>
    </source>
</reference>
<name>A0A254N956_9BURK</name>
<dbReference type="Proteomes" id="UP000197446">
    <property type="component" value="Unassembled WGS sequence"/>
</dbReference>
<dbReference type="EMBL" id="NISI01000007">
    <property type="protein sequence ID" value="OWR02887.1"/>
    <property type="molecule type" value="Genomic_DNA"/>
</dbReference>
<gene>
    <name evidence="1" type="ORF">CDO81_17490</name>
</gene>
<proteinExistence type="predicted"/>
<evidence type="ECO:0000313" key="2">
    <source>
        <dbReference type="Proteomes" id="UP000197446"/>
    </source>
</evidence>
<dbReference type="InterPro" id="IPR038225">
    <property type="entry name" value="TagF_sf"/>
</dbReference>
<keyword evidence="2" id="KW-1185">Reference proteome</keyword>
<accession>A0A254N956</accession>
<sequence length="208" mass="22063">MPGGAVSVPGWYGKLPALGDFASRRLPPEWIEPWDHWLASGLHQLREAAPEAWLDNYLASPAWRFALLPGALPAGAGDGLRVGVLVPSVDRVGRYFPLVVVSEPLPRPSDGAQVAALWHWAGQLEDIAVQALQDDWTAEALDAALAATPLPVFLAADSTVPQALTALLSQAAWDGLQGCSLWLHDGGQPQVHAALPTGAAFAALFHPR</sequence>
<dbReference type="OrthoDB" id="9801841at2"/>
<dbReference type="AlphaFoldDB" id="A0A254N956"/>
<dbReference type="InterPro" id="IPR017748">
    <property type="entry name" value="TagF"/>
</dbReference>